<accession>A0AAD4MYW5</accession>
<keyword evidence="2" id="KW-1185">Reference proteome</keyword>
<dbReference type="EMBL" id="JAKKPZ010000053">
    <property type="protein sequence ID" value="KAI1705771.1"/>
    <property type="molecule type" value="Genomic_DNA"/>
</dbReference>
<evidence type="ECO:0000313" key="2">
    <source>
        <dbReference type="Proteomes" id="UP001201812"/>
    </source>
</evidence>
<name>A0AAD4MYW5_9BILA</name>
<gene>
    <name evidence="1" type="ORF">DdX_13382</name>
</gene>
<dbReference type="AlphaFoldDB" id="A0AAD4MYW5"/>
<evidence type="ECO:0000313" key="1">
    <source>
        <dbReference type="EMBL" id="KAI1705771.1"/>
    </source>
</evidence>
<sequence>MAQMVMVLMIVPVYDHKKNEERHLIVPIGLPESSPPLFPFVSPHFYALSAQQDAFVVVISVARSLTRQSFGFSSHFVTHSHFLGHTHRVRDTPIANEEREECNSTQSVPQ</sequence>
<proteinExistence type="predicted"/>
<reference evidence="1" key="1">
    <citation type="submission" date="2022-01" db="EMBL/GenBank/DDBJ databases">
        <title>Genome Sequence Resource for Two Populations of Ditylenchus destructor, the Migratory Endoparasitic Phytonematode.</title>
        <authorList>
            <person name="Zhang H."/>
            <person name="Lin R."/>
            <person name="Xie B."/>
        </authorList>
    </citation>
    <scope>NUCLEOTIDE SEQUENCE</scope>
    <source>
        <strain evidence="1">BazhouSP</strain>
    </source>
</reference>
<protein>
    <submittedName>
        <fullName evidence="1">Uncharacterized protein</fullName>
    </submittedName>
</protein>
<organism evidence="1 2">
    <name type="scientific">Ditylenchus destructor</name>
    <dbReference type="NCBI Taxonomy" id="166010"/>
    <lineage>
        <taxon>Eukaryota</taxon>
        <taxon>Metazoa</taxon>
        <taxon>Ecdysozoa</taxon>
        <taxon>Nematoda</taxon>
        <taxon>Chromadorea</taxon>
        <taxon>Rhabditida</taxon>
        <taxon>Tylenchina</taxon>
        <taxon>Tylenchomorpha</taxon>
        <taxon>Sphaerularioidea</taxon>
        <taxon>Anguinidae</taxon>
        <taxon>Anguininae</taxon>
        <taxon>Ditylenchus</taxon>
    </lineage>
</organism>
<comment type="caution">
    <text evidence="1">The sequence shown here is derived from an EMBL/GenBank/DDBJ whole genome shotgun (WGS) entry which is preliminary data.</text>
</comment>
<dbReference type="Proteomes" id="UP001201812">
    <property type="component" value="Unassembled WGS sequence"/>
</dbReference>